<proteinExistence type="predicted"/>
<reference evidence="1" key="1">
    <citation type="submission" date="2020-08" db="EMBL/GenBank/DDBJ databases">
        <title>Multicomponent nature underlies the extraordinary mechanical properties of spider dragline silk.</title>
        <authorList>
            <person name="Kono N."/>
            <person name="Nakamura H."/>
            <person name="Mori M."/>
            <person name="Yoshida Y."/>
            <person name="Ohtoshi R."/>
            <person name="Malay A.D."/>
            <person name="Moran D.A.P."/>
            <person name="Tomita M."/>
            <person name="Numata K."/>
            <person name="Arakawa K."/>
        </authorList>
    </citation>
    <scope>NUCLEOTIDE SEQUENCE</scope>
</reference>
<dbReference type="EMBL" id="BMAV01011873">
    <property type="protein sequence ID" value="GFY58031.1"/>
    <property type="molecule type" value="Genomic_DNA"/>
</dbReference>
<accession>A0A8X6XV12</accession>
<evidence type="ECO:0000313" key="2">
    <source>
        <dbReference type="Proteomes" id="UP000886998"/>
    </source>
</evidence>
<sequence length="98" mass="11727">MDERSAFFPRAAHLPEIFTMINYPPYMSLFPDSICSDIVYVDDFVLRHRVPDAEDFLECDNIKKIDWSAFFLDLNPNGYVWYVVYFEEHLIAETTHRR</sequence>
<organism evidence="1 2">
    <name type="scientific">Trichonephila inaurata madagascariensis</name>
    <dbReference type="NCBI Taxonomy" id="2747483"/>
    <lineage>
        <taxon>Eukaryota</taxon>
        <taxon>Metazoa</taxon>
        <taxon>Ecdysozoa</taxon>
        <taxon>Arthropoda</taxon>
        <taxon>Chelicerata</taxon>
        <taxon>Arachnida</taxon>
        <taxon>Araneae</taxon>
        <taxon>Araneomorphae</taxon>
        <taxon>Entelegynae</taxon>
        <taxon>Araneoidea</taxon>
        <taxon>Nephilidae</taxon>
        <taxon>Trichonephila</taxon>
        <taxon>Trichonephila inaurata</taxon>
    </lineage>
</organism>
<dbReference type="AlphaFoldDB" id="A0A8X6XV12"/>
<dbReference type="Proteomes" id="UP000886998">
    <property type="component" value="Unassembled WGS sequence"/>
</dbReference>
<keyword evidence="2" id="KW-1185">Reference proteome</keyword>
<dbReference type="OrthoDB" id="4843387at2759"/>
<evidence type="ECO:0000313" key="1">
    <source>
        <dbReference type="EMBL" id="GFY58031.1"/>
    </source>
</evidence>
<gene>
    <name evidence="1" type="ORF">TNIN_248831</name>
</gene>
<name>A0A8X6XV12_9ARAC</name>
<protein>
    <submittedName>
        <fullName evidence="1">Uncharacterized protein</fullName>
    </submittedName>
</protein>
<comment type="caution">
    <text evidence="1">The sequence shown here is derived from an EMBL/GenBank/DDBJ whole genome shotgun (WGS) entry which is preliminary data.</text>
</comment>